<name>A0A6N3CSQ5_9BACT</name>
<dbReference type="AlphaFoldDB" id="A0A6N3CSQ5"/>
<dbReference type="PROSITE" id="PS51257">
    <property type="entry name" value="PROKAR_LIPOPROTEIN"/>
    <property type="match status" value="1"/>
</dbReference>
<protein>
    <recommendedName>
        <fullName evidence="2">Outer membrane protein beta-barrel domain-containing protein</fullName>
    </recommendedName>
</protein>
<sequence length="347" mass="38447">MAKRTENKKENGCYAIGKWFAWVVALLVTGCSPKVATEIYHSYPATQADDVQVFKTGTNRPYSAELLGKVTVKGNGYTAHFSYDQVVALAKAETAKVGGNALAITEHKEPTILVSCHQIKGEMLRMKTQQREQIRKADSLELASRKSIKPRKLPPPLPIHIYGNGGFGHVFSKVYHDIPGGLSGTFKNGVDFQGGIDWVGKKFMGVGILYSGYRSGAYHTNFVRNPDYPKEQTANPKSRMHLDYIGPEFVMRAANKHWSLRYGIGVGAFILNVEEEMDFSMGKTVKGMGLHYQLSADYLLSKHVGIGVNAGVIYGNVYDKNGVIPGSMDQSVEFYRIFINGGLHFYF</sequence>
<organism evidence="1">
    <name type="scientific">Paraprevotella clara</name>
    <dbReference type="NCBI Taxonomy" id="454154"/>
    <lineage>
        <taxon>Bacteria</taxon>
        <taxon>Pseudomonadati</taxon>
        <taxon>Bacteroidota</taxon>
        <taxon>Bacteroidia</taxon>
        <taxon>Bacteroidales</taxon>
        <taxon>Prevotellaceae</taxon>
        <taxon>Paraprevotella</taxon>
    </lineage>
</organism>
<dbReference type="RefSeq" id="WP_412442631.1">
    <property type="nucleotide sequence ID" value="NZ_CACRUT010000015.1"/>
</dbReference>
<evidence type="ECO:0000313" key="1">
    <source>
        <dbReference type="EMBL" id="VYU20076.1"/>
    </source>
</evidence>
<accession>A0A6N3CSQ5</accession>
<proteinExistence type="predicted"/>
<dbReference type="EMBL" id="CACRUT010000015">
    <property type="protein sequence ID" value="VYU20076.1"/>
    <property type="molecule type" value="Genomic_DNA"/>
</dbReference>
<evidence type="ECO:0008006" key="2">
    <source>
        <dbReference type="Google" id="ProtNLM"/>
    </source>
</evidence>
<gene>
    <name evidence="1" type="ORF">PCLFYP37_02173</name>
</gene>
<reference evidence="1" key="1">
    <citation type="submission" date="2019-11" db="EMBL/GenBank/DDBJ databases">
        <authorList>
            <person name="Feng L."/>
        </authorList>
    </citation>
    <scope>NUCLEOTIDE SEQUENCE</scope>
    <source>
        <strain evidence="1">PclaraLFYP37</strain>
    </source>
</reference>